<comment type="subcellular location">
    <subcellularLocation>
        <location evidence="1">Cytoplasm</location>
    </subcellularLocation>
</comment>
<gene>
    <name evidence="6" type="primary">ytfE</name>
    <name evidence="6" type="ORF">DSM104329_00874</name>
</gene>
<proteinExistence type="predicted"/>
<keyword evidence="2" id="KW-0963">Cytoplasm</keyword>
<dbReference type="Pfam" id="PF01814">
    <property type="entry name" value="Hemerythrin"/>
    <property type="match status" value="1"/>
</dbReference>
<dbReference type="RefSeq" id="WP_259314169.1">
    <property type="nucleotide sequence ID" value="NZ_CP087164.1"/>
</dbReference>
<dbReference type="InterPro" id="IPR019903">
    <property type="entry name" value="RIC_family"/>
</dbReference>
<reference evidence="6" key="1">
    <citation type="journal article" date="2022" name="Int. J. Syst. Evol. Microbiol.">
        <title>Pseudomonas aegrilactucae sp. nov. and Pseudomonas morbosilactucae sp. nov., pathogens causing bacterial rot of lettuce in Japan.</title>
        <authorList>
            <person name="Sawada H."/>
            <person name="Fujikawa T."/>
            <person name="Satou M."/>
        </authorList>
    </citation>
    <scope>NUCLEOTIDE SEQUENCE</scope>
    <source>
        <strain evidence="6">0166_1</strain>
    </source>
</reference>
<accession>A0A9E6XU88</accession>
<evidence type="ECO:0000256" key="2">
    <source>
        <dbReference type="ARBA" id="ARBA00022490"/>
    </source>
</evidence>
<evidence type="ECO:0000256" key="1">
    <source>
        <dbReference type="ARBA" id="ARBA00004496"/>
    </source>
</evidence>
<organism evidence="6 7">
    <name type="scientific">Capillimicrobium parvum</name>
    <dbReference type="NCBI Taxonomy" id="2884022"/>
    <lineage>
        <taxon>Bacteria</taxon>
        <taxon>Bacillati</taxon>
        <taxon>Actinomycetota</taxon>
        <taxon>Thermoleophilia</taxon>
        <taxon>Solirubrobacterales</taxon>
        <taxon>Capillimicrobiaceae</taxon>
        <taxon>Capillimicrobium</taxon>
    </lineage>
</organism>
<keyword evidence="4" id="KW-0408">Iron</keyword>
<evidence type="ECO:0000313" key="6">
    <source>
        <dbReference type="EMBL" id="UGS34496.1"/>
    </source>
</evidence>
<dbReference type="GO" id="GO:0046872">
    <property type="term" value="F:metal ion binding"/>
    <property type="evidence" value="ECO:0007669"/>
    <property type="project" value="UniProtKB-KW"/>
</dbReference>
<evidence type="ECO:0000256" key="4">
    <source>
        <dbReference type="ARBA" id="ARBA00023004"/>
    </source>
</evidence>
<keyword evidence="7" id="KW-1185">Reference proteome</keyword>
<evidence type="ECO:0000259" key="5">
    <source>
        <dbReference type="Pfam" id="PF01814"/>
    </source>
</evidence>
<dbReference type="GO" id="GO:0005737">
    <property type="term" value="C:cytoplasm"/>
    <property type="evidence" value="ECO:0007669"/>
    <property type="project" value="UniProtKB-SubCell"/>
</dbReference>
<dbReference type="Pfam" id="PF04405">
    <property type="entry name" value="ScdA_N"/>
    <property type="match status" value="1"/>
</dbReference>
<keyword evidence="3" id="KW-0479">Metal-binding</keyword>
<dbReference type="PANTHER" id="PTHR36438:SF1">
    <property type="entry name" value="IRON-SULFUR CLUSTER REPAIR PROTEIN YTFE"/>
    <property type="match status" value="1"/>
</dbReference>
<name>A0A9E6XU88_9ACTN</name>
<dbReference type="Proteomes" id="UP001162834">
    <property type="component" value="Chromosome"/>
</dbReference>
<dbReference type="EMBL" id="CP087164">
    <property type="protein sequence ID" value="UGS34496.1"/>
    <property type="molecule type" value="Genomic_DNA"/>
</dbReference>
<dbReference type="KEGG" id="sbae:DSM104329_00874"/>
<dbReference type="AlphaFoldDB" id="A0A9E6XU88"/>
<dbReference type="PANTHER" id="PTHR36438">
    <property type="entry name" value="IRON-SULFUR CLUSTER REPAIR PROTEIN YTFE"/>
    <property type="match status" value="1"/>
</dbReference>
<evidence type="ECO:0000313" key="7">
    <source>
        <dbReference type="Proteomes" id="UP001162834"/>
    </source>
</evidence>
<dbReference type="Gene3D" id="1.20.120.520">
    <property type="entry name" value="nmb1532 protein domain like"/>
    <property type="match status" value="1"/>
</dbReference>
<protein>
    <submittedName>
        <fullName evidence="6">Iron-sulfur cluster repair protein YtfE</fullName>
    </submittedName>
</protein>
<dbReference type="InterPro" id="IPR012312">
    <property type="entry name" value="Hemerythrin-like"/>
</dbReference>
<sequence>MTAISPSSTLAELVIARPARTRLFEQLRLDYCCGGSRTLAEACAQRELDPSTVATLIAALDAEPGDRDDAHDVTRASVGDLCDHIVAAHHGALRRDLPLISDLVATVVRVHGVQRPELRDLQRVFTTMRVSLEQHMVVEEETLFPACRATAAGVLRGVDEELLGQHEADHDEVGESLVALRELSGGYSAKRALCGTHRALLESLRELELDLHQHVHEENNILFPRVRAAAVR</sequence>
<evidence type="ECO:0000256" key="3">
    <source>
        <dbReference type="ARBA" id="ARBA00022723"/>
    </source>
</evidence>
<feature type="domain" description="Hemerythrin-like" evidence="5">
    <location>
        <begin position="84"/>
        <end position="225"/>
    </location>
</feature>